<dbReference type="Proteomes" id="UP000822688">
    <property type="component" value="Chromosome 6"/>
</dbReference>
<dbReference type="PANTHER" id="PTHR31251:SF86">
    <property type="entry name" value="SQUAMOSA PROMOTER-BINDING-LIKE PROTEIN 1"/>
    <property type="match status" value="1"/>
</dbReference>
<feature type="compositionally biased region" description="Basic and acidic residues" evidence="8">
    <location>
        <begin position="824"/>
        <end position="835"/>
    </location>
</feature>
<evidence type="ECO:0000259" key="10">
    <source>
        <dbReference type="PROSITE" id="PS51141"/>
    </source>
</evidence>
<feature type="compositionally biased region" description="Basic residues" evidence="8">
    <location>
        <begin position="276"/>
        <end position="287"/>
    </location>
</feature>
<feature type="compositionally biased region" description="Polar residues" evidence="8">
    <location>
        <begin position="571"/>
        <end position="580"/>
    </location>
</feature>
<feature type="region of interest" description="Disordered" evidence="8">
    <location>
        <begin position="276"/>
        <end position="301"/>
    </location>
</feature>
<evidence type="ECO:0000256" key="5">
    <source>
        <dbReference type="ARBA" id="ARBA00023163"/>
    </source>
</evidence>
<dbReference type="Pfam" id="PF03110">
    <property type="entry name" value="SBP"/>
    <property type="match status" value="1"/>
</dbReference>
<feature type="region of interest" description="Disordered" evidence="8">
    <location>
        <begin position="513"/>
        <end position="611"/>
    </location>
</feature>
<accession>A0A8T0HD18</accession>
<dbReference type="FunFam" id="4.10.1100.10:FF:000001">
    <property type="entry name" value="Squamosa promoter-binding-like protein 14"/>
    <property type="match status" value="1"/>
</dbReference>
<dbReference type="GO" id="GO:0005634">
    <property type="term" value="C:nucleus"/>
    <property type="evidence" value="ECO:0007669"/>
    <property type="project" value="UniProtKB-SubCell"/>
</dbReference>
<dbReference type="InterPro" id="IPR036770">
    <property type="entry name" value="Ankyrin_rpt-contain_sf"/>
</dbReference>
<feature type="compositionally biased region" description="Polar residues" evidence="8">
    <location>
        <begin position="45"/>
        <end position="66"/>
    </location>
</feature>
<feature type="region of interest" description="Disordered" evidence="8">
    <location>
        <begin position="91"/>
        <end position="215"/>
    </location>
</feature>
<organism evidence="11 12">
    <name type="scientific">Ceratodon purpureus</name>
    <name type="common">Fire moss</name>
    <name type="synonym">Dicranum purpureum</name>
    <dbReference type="NCBI Taxonomy" id="3225"/>
    <lineage>
        <taxon>Eukaryota</taxon>
        <taxon>Viridiplantae</taxon>
        <taxon>Streptophyta</taxon>
        <taxon>Embryophyta</taxon>
        <taxon>Bryophyta</taxon>
        <taxon>Bryophytina</taxon>
        <taxon>Bryopsida</taxon>
        <taxon>Dicranidae</taxon>
        <taxon>Pseudoditrichales</taxon>
        <taxon>Ditrichaceae</taxon>
        <taxon>Ceratodon</taxon>
    </lineage>
</organism>
<keyword evidence="3 7" id="KW-0863">Zinc-finger</keyword>
<dbReference type="SUPFAM" id="SSF48403">
    <property type="entry name" value="Ankyrin repeat"/>
    <property type="match status" value="1"/>
</dbReference>
<dbReference type="Gene3D" id="4.10.1100.10">
    <property type="entry name" value="Transcription factor, SBP-box domain"/>
    <property type="match status" value="1"/>
</dbReference>
<dbReference type="GO" id="GO:0008270">
    <property type="term" value="F:zinc ion binding"/>
    <property type="evidence" value="ECO:0007669"/>
    <property type="project" value="UniProtKB-KW"/>
</dbReference>
<keyword evidence="12" id="KW-1185">Reference proteome</keyword>
<keyword evidence="9" id="KW-0472">Membrane</keyword>
<keyword evidence="9" id="KW-0812">Transmembrane</keyword>
<feature type="compositionally biased region" description="Gly residues" evidence="8">
    <location>
        <begin position="588"/>
        <end position="600"/>
    </location>
</feature>
<evidence type="ECO:0000256" key="8">
    <source>
        <dbReference type="SAM" id="MobiDB-lite"/>
    </source>
</evidence>
<keyword evidence="9" id="KW-1133">Transmembrane helix</keyword>
<evidence type="ECO:0000256" key="4">
    <source>
        <dbReference type="ARBA" id="ARBA00022833"/>
    </source>
</evidence>
<evidence type="ECO:0000256" key="9">
    <source>
        <dbReference type="SAM" id="Phobius"/>
    </source>
</evidence>
<feature type="compositionally biased region" description="Basic and acidic residues" evidence="8">
    <location>
        <begin position="122"/>
        <end position="138"/>
    </location>
</feature>
<keyword evidence="4" id="KW-0862">Zinc</keyword>
<protein>
    <recommendedName>
        <fullName evidence="10">SBP-type domain-containing protein</fullName>
    </recommendedName>
</protein>
<evidence type="ECO:0000256" key="7">
    <source>
        <dbReference type="PROSITE-ProRule" id="PRU00470"/>
    </source>
</evidence>
<feature type="transmembrane region" description="Helical" evidence="9">
    <location>
        <begin position="1228"/>
        <end position="1250"/>
    </location>
</feature>
<feature type="compositionally biased region" description="Polar residues" evidence="8">
    <location>
        <begin position="204"/>
        <end position="213"/>
    </location>
</feature>
<feature type="region of interest" description="Disordered" evidence="8">
    <location>
        <begin position="26"/>
        <end position="76"/>
    </location>
</feature>
<dbReference type="SUPFAM" id="SSF103612">
    <property type="entry name" value="SBT domain"/>
    <property type="match status" value="1"/>
</dbReference>
<dbReference type="GO" id="GO:0003677">
    <property type="term" value="F:DNA binding"/>
    <property type="evidence" value="ECO:0007669"/>
    <property type="project" value="InterPro"/>
</dbReference>
<dbReference type="PROSITE" id="PS51141">
    <property type="entry name" value="ZF_SBP"/>
    <property type="match status" value="1"/>
</dbReference>
<gene>
    <name evidence="11" type="ORF">KC19_6G109800</name>
</gene>
<evidence type="ECO:0000256" key="3">
    <source>
        <dbReference type="ARBA" id="ARBA00022771"/>
    </source>
</evidence>
<dbReference type="EMBL" id="CM026427">
    <property type="protein sequence ID" value="KAG0569706.1"/>
    <property type="molecule type" value="Genomic_DNA"/>
</dbReference>
<dbReference type="Gene3D" id="1.25.40.20">
    <property type="entry name" value="Ankyrin repeat-containing domain"/>
    <property type="match status" value="1"/>
</dbReference>
<dbReference type="InterPro" id="IPR004333">
    <property type="entry name" value="SBP_dom"/>
</dbReference>
<sequence>MERELGQIRVDSTPFVQHHQFFPGGGAKQLFPSGRGLSAVDRSDSPSWSSRQTVTNRNRSGPSSSGERAIQRDEWNAGSWRFDGGALTAQRVSRGADDSSRHASVGENGRHRRGADLGLQLDSRRSGTPEGNHEVIHIDDDESELPSQAFVGRQTPSPPSNEPNPYSRGDESPPEDDGPLTSLKLGGGSYAYFEDNGAGKRGRSSSPQSQIPTCQVDGCTADLSRAKDYHRRHKVCEAHSKATTALVSRVMQRFCQQCSRFHPLDSFDEGKRSCRRRLAGHNKRRRKTQPDAPAARAEEQAGVKNADLMTLLGVLSQLKGPLERASAAATEQDLLLQCLRQAGNLPGGALDGLARGAPSWSHLTRNPEVGLPQIDPNLLASHLNGHVPVALQPQDAIAMLLQNNLKQVAMLAGLNGNMHGAPLSYPSSNAEASVSHAVPQTYNERTSSAPGLSIPPSLRMPGSIDPAQLLANVAMSVQQSIAAQAAGQGSNMAVNGYPAAQPVVQRAVGGHPAVDTRNFLDPRVDRNQENDASVPTGRQRPAAQSGVSQSHKRSFLDLQQAQAPVQRPSIDLQQPPSEQYSDTSETGSGSGLGSGSGSGSGQQSPGTPHTEWENSRISFKLFDKHPGQFPEGLRSQIDEWLSHRPSDMEGFIRPGCIILTLFLSMPKSAWSELIGDLPRSLRRLLSSGGEEFWCTGRMLVQAERQSVLVVDGEIVECMQSNPLESPYLLSVRPLAVVAGQQSRLVVSGLNLTRAVTRLLCAFRGRYYTEEVDEQHRVSLESVGSVNREAEELEDTARSSLQDAAVSSAGETDLVRPLGDDEEASRENEEYGREDAGGGCDDVDDEISVGRHADTDGRSRLSSSRAVFNLDCNTFVSSAGGGSFGRCFIEVDQDTLEGNWKPVIVADGPVCAEIRTLEDEIEVAGVRAGRVAEEYGFDESVVVYCSELARLAEEEDVTQFLHELGWFFQRSYFRSLNCPSLSTLVSSTRFRQLLVYSVERNWCAVVQKVLDIAFENDEWEVVFTELGEMSDEEASLLHRAVRNRNRRMVELLLGFAPSFLGGIGDPDVESFKRKLDFRVRWGSIFKADMRGPGGLSPLHIAASLQDAEEVVDALTSGPCQMGLHAWLHKVDDYGETPLGLALAGGNMKSVQVVRAKLARLENPGSTIIDVAPGWDEHLKGDSIVQLELPAWRTPSMRVQEDGAVGEVQVCREQDFRRLPRDVCGVKGNIYRPFLVSIMGIACICVCVCLLMRGPQNRVPNFSWLHLDEGKL</sequence>
<feature type="domain" description="SBP-type" evidence="10">
    <location>
        <begin position="211"/>
        <end position="288"/>
    </location>
</feature>
<dbReference type="Pfam" id="PF26102">
    <property type="entry name" value="Ig_SPL7"/>
    <property type="match status" value="2"/>
</dbReference>
<feature type="compositionally biased region" description="Basic and acidic residues" evidence="8">
    <location>
        <begin position="847"/>
        <end position="857"/>
    </location>
</feature>
<comment type="caution">
    <text evidence="11">The sequence shown here is derived from an EMBL/GenBank/DDBJ whole genome shotgun (WGS) entry which is preliminary data.</text>
</comment>
<name>A0A8T0HD18_CERPU</name>
<dbReference type="InterPro" id="IPR044817">
    <property type="entry name" value="SBP-like"/>
</dbReference>
<feature type="region of interest" description="Disordered" evidence="8">
    <location>
        <begin position="789"/>
        <end position="857"/>
    </location>
</feature>
<keyword evidence="5" id="KW-0804">Transcription</keyword>
<evidence type="ECO:0000313" key="11">
    <source>
        <dbReference type="EMBL" id="KAG0569706.1"/>
    </source>
</evidence>
<comment type="subcellular location">
    <subcellularLocation>
        <location evidence="1">Nucleus</location>
    </subcellularLocation>
</comment>
<keyword evidence="2" id="KW-0479">Metal-binding</keyword>
<evidence type="ECO:0000256" key="1">
    <source>
        <dbReference type="ARBA" id="ARBA00004123"/>
    </source>
</evidence>
<evidence type="ECO:0000256" key="2">
    <source>
        <dbReference type="ARBA" id="ARBA00022723"/>
    </source>
</evidence>
<keyword evidence="6" id="KW-0539">Nucleus</keyword>
<dbReference type="InterPro" id="IPR036893">
    <property type="entry name" value="SBP_sf"/>
</dbReference>
<dbReference type="AlphaFoldDB" id="A0A8T0HD18"/>
<evidence type="ECO:0000256" key="6">
    <source>
        <dbReference type="ARBA" id="ARBA00023242"/>
    </source>
</evidence>
<dbReference type="PANTHER" id="PTHR31251">
    <property type="entry name" value="SQUAMOSA PROMOTER-BINDING-LIKE PROTEIN 4"/>
    <property type="match status" value="1"/>
</dbReference>
<feature type="compositionally biased region" description="Basic and acidic residues" evidence="8">
    <location>
        <begin position="518"/>
        <end position="529"/>
    </location>
</feature>
<proteinExistence type="predicted"/>
<evidence type="ECO:0000313" key="12">
    <source>
        <dbReference type="Proteomes" id="UP000822688"/>
    </source>
</evidence>
<reference evidence="11 12" key="1">
    <citation type="submission" date="2020-06" db="EMBL/GenBank/DDBJ databases">
        <title>WGS assembly of Ceratodon purpureus strain R40.</title>
        <authorList>
            <person name="Carey S.B."/>
            <person name="Jenkins J."/>
            <person name="Shu S."/>
            <person name="Lovell J.T."/>
            <person name="Sreedasyam A."/>
            <person name="Maumus F."/>
            <person name="Tiley G.P."/>
            <person name="Fernandez-Pozo N."/>
            <person name="Barry K."/>
            <person name="Chen C."/>
            <person name="Wang M."/>
            <person name="Lipzen A."/>
            <person name="Daum C."/>
            <person name="Saski C.A."/>
            <person name="Payton A.C."/>
            <person name="Mcbreen J.C."/>
            <person name="Conrad R.E."/>
            <person name="Kollar L.M."/>
            <person name="Olsson S."/>
            <person name="Huttunen S."/>
            <person name="Landis J.B."/>
            <person name="Wickett N.J."/>
            <person name="Johnson M.G."/>
            <person name="Rensing S.A."/>
            <person name="Grimwood J."/>
            <person name="Schmutz J."/>
            <person name="Mcdaniel S.F."/>
        </authorList>
    </citation>
    <scope>NUCLEOTIDE SEQUENCE [LARGE SCALE GENOMIC DNA]</scope>
    <source>
        <strain evidence="11 12">R40</strain>
    </source>
</reference>